<dbReference type="Proteomes" id="UP000663888">
    <property type="component" value="Unassembled WGS sequence"/>
</dbReference>
<dbReference type="Proteomes" id="UP000663861">
    <property type="component" value="Unassembled WGS sequence"/>
</dbReference>
<proteinExistence type="predicted"/>
<keyword evidence="1" id="KW-0812">Transmembrane</keyword>
<sequence>MSTPGFSAPAPHRYPPLPAKPLTGMRYIRKHFYAPEVLPLVGVVLASLSMGVYFSQNATKANDVQWVPRTQPWLQTTTDRAHWDGAGGVKEAIQRELRK</sequence>
<evidence type="ECO:0000313" key="4">
    <source>
        <dbReference type="Proteomes" id="UP000663861"/>
    </source>
</evidence>
<name>A0A8H3H7L0_9AGAM</name>
<keyword evidence="1" id="KW-1133">Transmembrane helix</keyword>
<dbReference type="EMBL" id="CAJMWX010001497">
    <property type="protein sequence ID" value="CAE6492180.1"/>
    <property type="molecule type" value="Genomic_DNA"/>
</dbReference>
<protein>
    <submittedName>
        <fullName evidence="2">Uncharacterized protein</fullName>
    </submittedName>
</protein>
<evidence type="ECO:0000313" key="3">
    <source>
        <dbReference type="EMBL" id="CAE6492180.1"/>
    </source>
</evidence>
<evidence type="ECO:0000313" key="2">
    <source>
        <dbReference type="EMBL" id="CAE6485307.1"/>
    </source>
</evidence>
<organism evidence="2 4">
    <name type="scientific">Rhizoctonia solani</name>
    <dbReference type="NCBI Taxonomy" id="456999"/>
    <lineage>
        <taxon>Eukaryota</taxon>
        <taxon>Fungi</taxon>
        <taxon>Dikarya</taxon>
        <taxon>Basidiomycota</taxon>
        <taxon>Agaricomycotina</taxon>
        <taxon>Agaricomycetes</taxon>
        <taxon>Cantharellales</taxon>
        <taxon>Ceratobasidiaceae</taxon>
        <taxon>Rhizoctonia</taxon>
    </lineage>
</organism>
<evidence type="ECO:0000256" key="1">
    <source>
        <dbReference type="SAM" id="Phobius"/>
    </source>
</evidence>
<reference evidence="2" key="1">
    <citation type="submission" date="2021-01" db="EMBL/GenBank/DDBJ databases">
        <authorList>
            <person name="Kaushik A."/>
        </authorList>
    </citation>
    <scope>NUCLEOTIDE SEQUENCE</scope>
    <source>
        <strain evidence="3">AG4-R118</strain>
        <strain evidence="2">AG4-RS23</strain>
    </source>
</reference>
<gene>
    <name evidence="2" type="ORF">RDB_LOCUS103813</name>
    <name evidence="3" type="ORF">RDB_LOCUS141922</name>
</gene>
<dbReference type="AlphaFoldDB" id="A0A8H3H7L0"/>
<keyword evidence="1" id="KW-0472">Membrane</keyword>
<accession>A0A8H3H7L0</accession>
<dbReference type="EMBL" id="CAJMWY010002222">
    <property type="protein sequence ID" value="CAE6485307.1"/>
    <property type="molecule type" value="Genomic_DNA"/>
</dbReference>
<comment type="caution">
    <text evidence="2">The sequence shown here is derived from an EMBL/GenBank/DDBJ whole genome shotgun (WGS) entry which is preliminary data.</text>
</comment>
<feature type="transmembrane region" description="Helical" evidence="1">
    <location>
        <begin position="32"/>
        <end position="54"/>
    </location>
</feature>